<evidence type="ECO:0000313" key="3">
    <source>
        <dbReference type="Proteomes" id="UP000257317"/>
    </source>
</evidence>
<feature type="transmembrane region" description="Helical" evidence="1">
    <location>
        <begin position="460"/>
        <end position="479"/>
    </location>
</feature>
<comment type="caution">
    <text evidence="2">The sequence shown here is derived from an EMBL/GenBank/DDBJ whole genome shotgun (WGS) entry which is preliminary data.</text>
</comment>
<feature type="transmembrane region" description="Helical" evidence="1">
    <location>
        <begin position="31"/>
        <end position="55"/>
    </location>
</feature>
<feature type="transmembrane region" description="Helical" evidence="1">
    <location>
        <begin position="7"/>
        <end position="25"/>
    </location>
</feature>
<feature type="transmembrane region" description="Helical" evidence="1">
    <location>
        <begin position="244"/>
        <end position="264"/>
    </location>
</feature>
<dbReference type="Pfam" id="PF13425">
    <property type="entry name" value="O-antigen_lig"/>
    <property type="match status" value="1"/>
</dbReference>
<dbReference type="InterPro" id="IPR049504">
    <property type="entry name" value="O-antigen_lig"/>
</dbReference>
<evidence type="ECO:0008006" key="4">
    <source>
        <dbReference type="Google" id="ProtNLM"/>
    </source>
</evidence>
<feature type="transmembrane region" description="Helical" evidence="1">
    <location>
        <begin position="221"/>
        <end position="238"/>
    </location>
</feature>
<proteinExistence type="predicted"/>
<organism evidence="2 3">
    <name type="scientific">Lactobacillus rodentium</name>
    <dbReference type="NCBI Taxonomy" id="947835"/>
    <lineage>
        <taxon>Bacteria</taxon>
        <taxon>Bacillati</taxon>
        <taxon>Bacillota</taxon>
        <taxon>Bacilli</taxon>
        <taxon>Lactobacillales</taxon>
        <taxon>Lactobacillaceae</taxon>
        <taxon>Lactobacillus</taxon>
    </lineage>
</organism>
<feature type="transmembrane region" description="Helical" evidence="1">
    <location>
        <begin position="425"/>
        <end position="448"/>
    </location>
</feature>
<reference evidence="3" key="1">
    <citation type="submission" date="2018-03" db="EMBL/GenBank/DDBJ databases">
        <title>New taxa in the Lactobacillus gasseri group.</title>
        <authorList>
            <person name="Tanizawa Y."/>
            <person name="Tohno M."/>
            <person name="Endo A."/>
            <person name="Arita M."/>
        </authorList>
    </citation>
    <scope>NUCLEOTIDE SEQUENCE [LARGE SCALE GENOMIC DNA]</scope>
    <source>
        <strain evidence="3">DSM 24759</strain>
    </source>
</reference>
<protein>
    <recommendedName>
        <fullName evidence="4">O-antigen ligase</fullName>
    </recommendedName>
</protein>
<name>A0A2Z6T5W0_9LACO</name>
<feature type="transmembrane region" description="Helical" evidence="1">
    <location>
        <begin position="193"/>
        <end position="214"/>
    </location>
</feature>
<keyword evidence="3" id="KW-1185">Reference proteome</keyword>
<keyword evidence="1" id="KW-0472">Membrane</keyword>
<dbReference type="OrthoDB" id="2320327at2"/>
<accession>A0A2Z6T5W0</accession>
<feature type="transmembrane region" description="Helical" evidence="1">
    <location>
        <begin position="485"/>
        <end position="503"/>
    </location>
</feature>
<gene>
    <name evidence="2" type="ORF">LrDSM24759_00380</name>
</gene>
<evidence type="ECO:0000313" key="2">
    <source>
        <dbReference type="EMBL" id="GBG04124.1"/>
    </source>
</evidence>
<dbReference type="EMBL" id="BFBY01000001">
    <property type="protein sequence ID" value="GBG04124.1"/>
    <property type="molecule type" value="Genomic_DNA"/>
</dbReference>
<feature type="transmembrane region" description="Helical" evidence="1">
    <location>
        <begin position="67"/>
        <end position="85"/>
    </location>
</feature>
<feature type="transmembrane region" description="Helical" evidence="1">
    <location>
        <begin position="105"/>
        <end position="124"/>
    </location>
</feature>
<feature type="transmembrane region" description="Helical" evidence="1">
    <location>
        <begin position="273"/>
        <end position="290"/>
    </location>
</feature>
<feature type="transmembrane region" description="Helical" evidence="1">
    <location>
        <begin position="136"/>
        <end position="156"/>
    </location>
</feature>
<dbReference type="Proteomes" id="UP000257317">
    <property type="component" value="Unassembled WGS sequence"/>
</dbReference>
<keyword evidence="1" id="KW-0812">Transmembrane</keyword>
<dbReference type="RefSeq" id="WP_117117329.1">
    <property type="nucleotide sequence ID" value="NZ_BFBY01000001.1"/>
</dbReference>
<sequence length="516" mass="60875">MQKKINRVLFWFILIQPFLELDWFYKGRLSTILPFTIPTIIRIVGVFVVFLMFFSQKNNWQRLRKQWWVITYIILLIIYIFLHLYHVRPANFHAVDPSGYGYSTFGEIFYLLRMILPIIILYITRYTHFSEKQFEHLIQTLSGLFSLTIILTNLFVHSLTAYGSYGVRWIHANIFAWFTSNNYAYFELASKGFFYLANTISAILFFLMPLMLYFLYKDFKALNIILVVAQSLAMLMLGTKVGAYGLFIDFIVFFIFYLVHLFILKNIKVNKKFLLTLVLVILGSSLIVPHSPMFRRNTYDIGVADNRGKKANIKKSDDILKKDLKKYSGAKREKVLKRFIKKHYYAYSLKKGFVLKGYSYKYDPDFWLEIMKSPVDERLNYRHLEIKMLNKVVANNHNKYDKFLGISYIRENNIFPLERDFLAQYYSTGIIGVLLFLGIYIYELFYLIYSWFKSKANRQFINTIILIALGFILTAAFYSGNVMDYLTATLIMAFVYGYALQLVDKSKAKKLNNSDK</sequence>
<keyword evidence="1" id="KW-1133">Transmembrane helix</keyword>
<evidence type="ECO:0000256" key="1">
    <source>
        <dbReference type="SAM" id="Phobius"/>
    </source>
</evidence>
<dbReference type="AlphaFoldDB" id="A0A2Z6T5W0"/>